<dbReference type="EMBL" id="CP002503">
    <property type="protein sequence ID" value="AET40950.1"/>
    <property type="molecule type" value="Genomic_DNA"/>
</dbReference>
<dbReference type="AlphaFoldDB" id="G8JVT5"/>
<reference evidence="3" key="1">
    <citation type="journal article" date="2012" name="G3 (Bethesda)">
        <title>Pichia sorbitophila, an interspecies yeast hybrid reveals early steps of genome resolution following polyploidization.</title>
        <authorList>
            <person name="Leh Louis V."/>
            <person name="Despons L."/>
            <person name="Friedrich A."/>
            <person name="Martin T."/>
            <person name="Durrens P."/>
            <person name="Casaregola S."/>
            <person name="Neuveglise C."/>
            <person name="Fairhead C."/>
            <person name="Marck C."/>
            <person name="Cruz J.A."/>
            <person name="Straub M.L."/>
            <person name="Kugler V."/>
            <person name="Sacerdot C."/>
            <person name="Uzunov Z."/>
            <person name="Thierry A."/>
            <person name="Weiss S."/>
            <person name="Bleykasten C."/>
            <person name="De Montigny J."/>
            <person name="Jacques N."/>
            <person name="Jung P."/>
            <person name="Lemaire M."/>
            <person name="Mallet S."/>
            <person name="Morel G."/>
            <person name="Richard G.F."/>
            <person name="Sarkar A."/>
            <person name="Savel G."/>
            <person name="Schacherer J."/>
            <person name="Seret M.L."/>
            <person name="Talla E."/>
            <person name="Samson G."/>
            <person name="Jubin C."/>
            <person name="Poulain J."/>
            <person name="Vacherie B."/>
            <person name="Barbe V."/>
            <person name="Pelletier E."/>
            <person name="Sherman D.J."/>
            <person name="Westhof E."/>
            <person name="Weissenbach J."/>
            <person name="Baret P.V."/>
            <person name="Wincker P."/>
            <person name="Gaillardin C."/>
            <person name="Dujon B."/>
            <person name="Souciet J.L."/>
        </authorList>
    </citation>
    <scope>NUCLEOTIDE SEQUENCE [LARGE SCALE GENOMIC DNA]</scope>
    <source>
        <strain evidence="3">CBS 270.75 / DBVPG 7215 / KCTC 17166 / NRRL Y-17582</strain>
    </source>
</reference>
<gene>
    <name evidence="2" type="ordered locus">Ecym_7098</name>
</gene>
<dbReference type="InParanoid" id="G8JVT5"/>
<dbReference type="GeneID" id="11469357"/>
<dbReference type="GO" id="GO:0005778">
    <property type="term" value="C:peroxisomal membrane"/>
    <property type="evidence" value="ECO:0007669"/>
    <property type="project" value="EnsemblFungi"/>
</dbReference>
<evidence type="ECO:0000256" key="1">
    <source>
        <dbReference type="SAM" id="MobiDB-lite"/>
    </source>
</evidence>
<evidence type="ECO:0008006" key="4">
    <source>
        <dbReference type="Google" id="ProtNLM"/>
    </source>
</evidence>
<sequence length="432" mass="49731">MVEAFTDFYRPNMFTDIDTGAITNGVSMPAAILMRKDSDDEDEDSGNSGTDVNDVFIEQGDGSVGGEGLFSELSNGRVGEQAEAVAVTDGEGGSEQLLPIIHNMDILSKLFESIAGKDKMFKILKYSLDLLRLYISRYRHNMIKSDPETLLRYAKSIASWNFWVMIRHPVTVVKLFLISTSKQFEKNSLVVCDTIATFRQVLRFGGTPFLLRTFYLKCKDTYLQIKKAPSREPYTVLRTINKIWSNESTLTDFLWLYFGIMDELSLTHKLGLWANKPLYEFVTRHEVLSWHYDIMLSLKKSWLQLQKLNAHKLDLEIQWKVRQRAWDMSQKLNSGRQFSQIKRQLLKDLQLNYPTTDTSLTSELEKINQDRHILYLDLVRLSFDFLANSTDVLNLSVPSGTYGWLSLGSGITGFFKLWLQAKKELQFNNKPF</sequence>
<dbReference type="OrthoDB" id="411017at2759"/>
<dbReference type="eggNOG" id="ENOG502R7FJ">
    <property type="taxonomic scope" value="Eukaryota"/>
</dbReference>
<dbReference type="Proteomes" id="UP000006790">
    <property type="component" value="Chromosome 7"/>
</dbReference>
<dbReference type="GO" id="GO:0016558">
    <property type="term" value="P:protein import into peroxisome matrix"/>
    <property type="evidence" value="ECO:0007669"/>
    <property type="project" value="EnsemblFungi"/>
</dbReference>
<dbReference type="KEGG" id="erc:Ecym_7098"/>
<accession>G8JVT5</accession>
<organism evidence="2 3">
    <name type="scientific">Eremothecium cymbalariae (strain CBS 270.75 / DBVPG 7215 / KCTC 17166 / NRRL Y-17582)</name>
    <name type="common">Yeast</name>
    <dbReference type="NCBI Taxonomy" id="931890"/>
    <lineage>
        <taxon>Eukaryota</taxon>
        <taxon>Fungi</taxon>
        <taxon>Dikarya</taxon>
        <taxon>Ascomycota</taxon>
        <taxon>Saccharomycotina</taxon>
        <taxon>Saccharomycetes</taxon>
        <taxon>Saccharomycetales</taxon>
        <taxon>Saccharomycetaceae</taxon>
        <taxon>Eremothecium</taxon>
    </lineage>
</organism>
<evidence type="ECO:0000313" key="2">
    <source>
        <dbReference type="EMBL" id="AET40950.1"/>
    </source>
</evidence>
<dbReference type="PANTHER" id="PTHR12652:SF50">
    <property type="entry name" value="PEROXIN 11"/>
    <property type="match status" value="1"/>
</dbReference>
<proteinExistence type="predicted"/>
<dbReference type="HOGENOM" id="CLU_043324_0_0_1"/>
<dbReference type="RefSeq" id="XP_003647767.1">
    <property type="nucleotide sequence ID" value="XM_003647719.1"/>
</dbReference>
<name>G8JVT5_ERECY</name>
<feature type="region of interest" description="Disordered" evidence="1">
    <location>
        <begin position="36"/>
        <end position="55"/>
    </location>
</feature>
<dbReference type="GO" id="GO:0044375">
    <property type="term" value="P:regulation of peroxisome size"/>
    <property type="evidence" value="ECO:0007669"/>
    <property type="project" value="EnsemblFungi"/>
</dbReference>
<dbReference type="FunCoup" id="G8JVT5">
    <property type="interactions" value="42"/>
</dbReference>
<dbReference type="PANTHER" id="PTHR12652">
    <property type="entry name" value="PEROXISOMAL BIOGENESIS FACTOR 11"/>
    <property type="match status" value="1"/>
</dbReference>
<evidence type="ECO:0000313" key="3">
    <source>
        <dbReference type="Proteomes" id="UP000006790"/>
    </source>
</evidence>
<dbReference type="GO" id="GO:0016559">
    <property type="term" value="P:peroxisome fission"/>
    <property type="evidence" value="ECO:0007669"/>
    <property type="project" value="EnsemblFungi"/>
</dbReference>
<protein>
    <recommendedName>
        <fullName evidence="4">Peroxisomal membrane protein PEX25</fullName>
    </recommendedName>
</protein>
<dbReference type="OMA" id="YGIMDEL"/>
<dbReference type="STRING" id="931890.G8JVT5"/>
<keyword evidence="3" id="KW-1185">Reference proteome</keyword>